<gene>
    <name evidence="9" type="ORF">FNT36_16060</name>
</gene>
<dbReference type="GO" id="GO:0003755">
    <property type="term" value="F:peptidyl-prolyl cis-trans isomerase activity"/>
    <property type="evidence" value="ECO:0007669"/>
    <property type="project" value="UniProtKB-UniRule"/>
</dbReference>
<keyword evidence="3 5" id="KW-0697">Rotamase</keyword>
<sequence length="310" mass="32391">MKKYFFSVMHRFGVVLCLALAGGATLSSCSKDETYVDYSATDDALIKTYLTTNNITTAQKQASGLYFIPTVTNANATKVTIGQNVSFLFTGTLLNGTVFGTSGQDVTKAASFVLGKSNTISGLQEGISLMHLGDKATLLIPSGLAFGPTGSGSASSGTTVPPNTVVRFEVEVVDLNYAATDDALIKKYLAANNITGAQKTASGLYYLPVVANATGTQAVANKRVSVLYTGKLLDGSTFDASSQRGNTPFTFTLGKGEVIPGWDEGIALMRKGEKATLFIPSALGYGPVSPGTAIPANSVLRFDVEVTDVQ</sequence>
<feature type="chain" id="PRO_5035187802" description="Peptidyl-prolyl cis-trans isomerase" evidence="7">
    <location>
        <begin position="22"/>
        <end position="310"/>
    </location>
</feature>
<comment type="catalytic activity">
    <reaction evidence="1 5 6">
        <text>[protein]-peptidylproline (omega=180) = [protein]-peptidylproline (omega=0)</text>
        <dbReference type="Rhea" id="RHEA:16237"/>
        <dbReference type="Rhea" id="RHEA-COMP:10747"/>
        <dbReference type="Rhea" id="RHEA-COMP:10748"/>
        <dbReference type="ChEBI" id="CHEBI:83833"/>
        <dbReference type="ChEBI" id="CHEBI:83834"/>
        <dbReference type="EC" id="5.2.1.8"/>
    </reaction>
</comment>
<dbReference type="RefSeq" id="WP_144849777.1">
    <property type="nucleotide sequence ID" value="NZ_VMRJ01000004.1"/>
</dbReference>
<dbReference type="Pfam" id="PF00254">
    <property type="entry name" value="FKBP_C"/>
    <property type="match status" value="2"/>
</dbReference>
<dbReference type="PROSITE" id="PS51257">
    <property type="entry name" value="PROKAR_LIPOPROTEIN"/>
    <property type="match status" value="1"/>
</dbReference>
<dbReference type="PANTHER" id="PTHR43811">
    <property type="entry name" value="FKBP-TYPE PEPTIDYL-PROLYL CIS-TRANS ISOMERASE FKPA"/>
    <property type="match status" value="1"/>
</dbReference>
<dbReference type="PROSITE" id="PS50059">
    <property type="entry name" value="FKBP_PPIASE"/>
    <property type="match status" value="2"/>
</dbReference>
<comment type="caution">
    <text evidence="9">The sequence shown here is derived from an EMBL/GenBank/DDBJ whole genome shotgun (WGS) entry which is preliminary data.</text>
</comment>
<feature type="signal peptide" evidence="7">
    <location>
        <begin position="1"/>
        <end position="21"/>
    </location>
</feature>
<evidence type="ECO:0000256" key="6">
    <source>
        <dbReference type="RuleBase" id="RU003915"/>
    </source>
</evidence>
<protein>
    <recommendedName>
        <fullName evidence="6">Peptidyl-prolyl cis-trans isomerase</fullName>
        <ecNumber evidence="6">5.2.1.8</ecNumber>
    </recommendedName>
</protein>
<evidence type="ECO:0000313" key="10">
    <source>
        <dbReference type="Proteomes" id="UP000317624"/>
    </source>
</evidence>
<keyword evidence="4 5" id="KW-0413">Isomerase</keyword>
<dbReference type="EC" id="5.2.1.8" evidence="6"/>
<dbReference type="InterPro" id="IPR046357">
    <property type="entry name" value="PPIase_dom_sf"/>
</dbReference>
<evidence type="ECO:0000256" key="7">
    <source>
        <dbReference type="SAM" id="SignalP"/>
    </source>
</evidence>
<dbReference type="OrthoDB" id="25996at2"/>
<evidence type="ECO:0000256" key="3">
    <source>
        <dbReference type="ARBA" id="ARBA00023110"/>
    </source>
</evidence>
<evidence type="ECO:0000313" key="9">
    <source>
        <dbReference type="EMBL" id="TVT39175.1"/>
    </source>
</evidence>
<dbReference type="Proteomes" id="UP000317624">
    <property type="component" value="Unassembled WGS sequence"/>
</dbReference>
<reference evidence="9 10" key="1">
    <citation type="submission" date="2019-07" db="EMBL/GenBank/DDBJ databases">
        <title>Hymenobacter sp. straun FUR1 Genome sequencing and assembly.</title>
        <authorList>
            <person name="Chhetri G."/>
        </authorList>
    </citation>
    <scope>NUCLEOTIDE SEQUENCE [LARGE SCALE GENOMIC DNA]</scope>
    <source>
        <strain evidence="9 10">Fur1</strain>
    </source>
</reference>
<evidence type="ECO:0000256" key="5">
    <source>
        <dbReference type="PROSITE-ProRule" id="PRU00277"/>
    </source>
</evidence>
<evidence type="ECO:0000256" key="1">
    <source>
        <dbReference type="ARBA" id="ARBA00000971"/>
    </source>
</evidence>
<feature type="domain" description="PPIase FKBP-type" evidence="8">
    <location>
        <begin position="82"/>
        <end position="176"/>
    </location>
</feature>
<dbReference type="SUPFAM" id="SSF54534">
    <property type="entry name" value="FKBP-like"/>
    <property type="match status" value="2"/>
</dbReference>
<dbReference type="PANTHER" id="PTHR43811:SF19">
    <property type="entry name" value="39 KDA FK506-BINDING NUCLEAR PROTEIN"/>
    <property type="match status" value="1"/>
</dbReference>
<keyword evidence="10" id="KW-1185">Reference proteome</keyword>
<proteinExistence type="inferred from homology"/>
<feature type="domain" description="PPIase FKBP-type" evidence="8">
    <location>
        <begin position="221"/>
        <end position="310"/>
    </location>
</feature>
<dbReference type="AlphaFoldDB" id="A0A558BRS5"/>
<comment type="similarity">
    <text evidence="2 6">Belongs to the FKBP-type PPIase family.</text>
</comment>
<dbReference type="InterPro" id="IPR001179">
    <property type="entry name" value="PPIase_FKBP_dom"/>
</dbReference>
<dbReference type="Gene3D" id="3.10.50.40">
    <property type="match status" value="2"/>
</dbReference>
<keyword evidence="7" id="KW-0732">Signal</keyword>
<dbReference type="EMBL" id="VMRJ01000004">
    <property type="protein sequence ID" value="TVT39175.1"/>
    <property type="molecule type" value="Genomic_DNA"/>
</dbReference>
<name>A0A558BRS5_9BACT</name>
<organism evidence="9 10">
    <name type="scientific">Hymenobacter setariae</name>
    <dbReference type="NCBI Taxonomy" id="2594794"/>
    <lineage>
        <taxon>Bacteria</taxon>
        <taxon>Pseudomonadati</taxon>
        <taxon>Bacteroidota</taxon>
        <taxon>Cytophagia</taxon>
        <taxon>Cytophagales</taxon>
        <taxon>Hymenobacteraceae</taxon>
        <taxon>Hymenobacter</taxon>
    </lineage>
</organism>
<evidence type="ECO:0000256" key="2">
    <source>
        <dbReference type="ARBA" id="ARBA00006577"/>
    </source>
</evidence>
<evidence type="ECO:0000259" key="8">
    <source>
        <dbReference type="PROSITE" id="PS50059"/>
    </source>
</evidence>
<evidence type="ECO:0000256" key="4">
    <source>
        <dbReference type="ARBA" id="ARBA00023235"/>
    </source>
</evidence>
<accession>A0A558BRS5</accession>